<feature type="region of interest" description="Disordered" evidence="1">
    <location>
        <begin position="518"/>
        <end position="567"/>
    </location>
</feature>
<accession>A0AAW4N4Q5</accession>
<reference evidence="5" key="1">
    <citation type="submission" date="2021-06" db="EMBL/GenBank/DDBJ databases">
        <title>Collection of gut derived symbiotic bacterial strains cultured from healthy donors.</title>
        <authorList>
            <person name="Lin H."/>
            <person name="Littmann E."/>
            <person name="Pamer E.G."/>
        </authorList>
    </citation>
    <scope>NUCLEOTIDE SEQUENCE</scope>
    <source>
        <strain evidence="5">MSK.21.60</strain>
    </source>
</reference>
<feature type="domain" description="N-terminal" evidence="3">
    <location>
        <begin position="37"/>
        <end position="120"/>
    </location>
</feature>
<dbReference type="GO" id="GO:0030983">
    <property type="term" value="F:mismatched DNA binding"/>
    <property type="evidence" value="ECO:0007669"/>
    <property type="project" value="InterPro"/>
</dbReference>
<evidence type="ECO:0000259" key="3">
    <source>
        <dbReference type="Pfam" id="PF08401"/>
    </source>
</evidence>
<dbReference type="AlphaFoldDB" id="A0AAW4N4Q5"/>
<gene>
    <name evidence="5" type="ORF">KSW80_02535</name>
</gene>
<feature type="region of interest" description="Disordered" evidence="1">
    <location>
        <begin position="667"/>
        <end position="702"/>
    </location>
</feature>
<evidence type="ECO:0000313" key="5">
    <source>
        <dbReference type="EMBL" id="MBV3407294.1"/>
    </source>
</evidence>
<dbReference type="InterPro" id="IPR013610">
    <property type="entry name" value="ArdC_N"/>
</dbReference>
<evidence type="ECO:0000259" key="4">
    <source>
        <dbReference type="Pfam" id="PF18818"/>
    </source>
</evidence>
<dbReference type="InterPro" id="IPR007695">
    <property type="entry name" value="DNA_mismatch_repair_MutS-lik_N"/>
</dbReference>
<protein>
    <submittedName>
        <fullName evidence="5">DUF1738 domain-containing protein</fullName>
    </submittedName>
</protein>
<dbReference type="Proteomes" id="UP001196316">
    <property type="component" value="Unassembled WGS sequence"/>
</dbReference>
<feature type="domain" description="DNA mismatch repair protein MutS-like N-terminal" evidence="2">
    <location>
        <begin position="579"/>
        <end position="692"/>
    </location>
</feature>
<sequence>MAEEVIPKKTGVERQAEILVAALERASQNGGILLNEKEKLAPHFYNKKLTISPVNALVMAMHSDQGEFQTNAYTLYNETQNRNEAVKKGQKGMPFVWVNMNQYVNKENPEDKLSRSEFKKLSEEDKGKYKLNPRQDTYTIFNIDQTTMSHVHKEDYGKHVCENGFYENRIAPDDIEKDEKQVRIDVNKFLKSIKENLLPIRKDATGIAHYDVGKDTLYIPAQKDFPSYADYVQEVSRQIAHATGIPQRLHREGMNVENGNADARQREMLVEELASAHKMLELGMVAKLRPDTQRELPSIMAQLKENPKVAEKIFHDVNRTVGMVKKAEAGEKITLIEKPSTEELQQQWKSQFPKDKVPQSFDQITMLKDDEGKWTLAAKPENERTFAVHPTKEDVGMYFDVIKNDHDESHVTEFRTQFAQKYYSEVAKNPEKEVQLFGSGASQETLDLINKVNAFKTKESKMLLVATIGGEKQKPVEITQSQWQRMWLADDKQDYKTHLAAILYSDVLSGKLEQMKRSISPEVEGTQLHEEKEHREYHEEQDKQRQSPEQKEKDKREEKAKEEATKQETKVIATMVVPPILTQYKELKEKHPDALLLFRAGDFYEAYMEDAKRASKILSVPLEKSKDKQGLDGKPLESIAFPHYALDSYLPKLIRAKERVAICDTLPNPKQKVQDTPKEASQENKQEVKEIVEKETRHGMHR</sequence>
<feature type="compositionally biased region" description="Basic and acidic residues" evidence="1">
    <location>
        <begin position="527"/>
        <end position="567"/>
    </location>
</feature>
<organism evidence="5 6">
    <name type="scientific">Segatella copri</name>
    <dbReference type="NCBI Taxonomy" id="165179"/>
    <lineage>
        <taxon>Bacteria</taxon>
        <taxon>Pseudomonadati</taxon>
        <taxon>Bacteroidota</taxon>
        <taxon>Bacteroidia</taxon>
        <taxon>Bacteroidales</taxon>
        <taxon>Prevotellaceae</taxon>
        <taxon>Segatella</taxon>
    </lineage>
</organism>
<dbReference type="GO" id="GO:0003697">
    <property type="term" value="F:single-stranded DNA binding"/>
    <property type="evidence" value="ECO:0007669"/>
    <property type="project" value="InterPro"/>
</dbReference>
<evidence type="ECO:0000256" key="1">
    <source>
        <dbReference type="SAM" id="MobiDB-lite"/>
    </source>
</evidence>
<dbReference type="Pfam" id="PF01624">
    <property type="entry name" value="MutS_I"/>
    <property type="match status" value="1"/>
</dbReference>
<dbReference type="InterPro" id="IPR041459">
    <property type="entry name" value="MPTase-PolyVal"/>
</dbReference>
<evidence type="ECO:0000259" key="2">
    <source>
        <dbReference type="Pfam" id="PF01624"/>
    </source>
</evidence>
<comment type="caution">
    <text evidence="5">The sequence shown here is derived from an EMBL/GenBank/DDBJ whole genome shotgun (WGS) entry which is preliminary data.</text>
</comment>
<evidence type="ECO:0000313" key="6">
    <source>
        <dbReference type="Proteomes" id="UP001196316"/>
    </source>
</evidence>
<feature type="domain" description="Polyvalent protein metallopeptidase" evidence="4">
    <location>
        <begin position="200"/>
        <end position="307"/>
    </location>
</feature>
<dbReference type="GO" id="GO:0006298">
    <property type="term" value="P:mismatch repair"/>
    <property type="evidence" value="ECO:0007669"/>
    <property type="project" value="InterPro"/>
</dbReference>
<feature type="compositionally biased region" description="Basic and acidic residues" evidence="1">
    <location>
        <begin position="672"/>
        <end position="702"/>
    </location>
</feature>
<dbReference type="RefSeq" id="WP_217326113.1">
    <property type="nucleotide sequence ID" value="NZ_JAHOEK010000005.1"/>
</dbReference>
<dbReference type="Pfam" id="PF08401">
    <property type="entry name" value="ArdcN"/>
    <property type="match status" value="1"/>
</dbReference>
<dbReference type="Pfam" id="PF18818">
    <property type="entry name" value="MPTase-PolyVal"/>
    <property type="match status" value="1"/>
</dbReference>
<name>A0AAW4N4Q5_9BACT</name>
<dbReference type="EMBL" id="JAHOEP010000005">
    <property type="protein sequence ID" value="MBV3407294.1"/>
    <property type="molecule type" value="Genomic_DNA"/>
</dbReference>
<proteinExistence type="predicted"/>
<dbReference type="GO" id="GO:0005524">
    <property type="term" value="F:ATP binding"/>
    <property type="evidence" value="ECO:0007669"/>
    <property type="project" value="InterPro"/>
</dbReference>